<reference evidence="4 6" key="2">
    <citation type="submission" date="2023-10" db="EMBL/GenBank/DDBJ databases">
        <title>To unveil natural product biosynthetic capacity in Pseudoalteromonas.</title>
        <authorList>
            <person name="Wang J."/>
        </authorList>
    </citation>
    <scope>NUCLEOTIDE SEQUENCE [LARGE SCALE GENOMIC DNA]</scope>
    <source>
        <strain evidence="4 6">DSM 15914</strain>
    </source>
</reference>
<dbReference type="PROSITE" id="PS50076">
    <property type="entry name" value="DNAJ_2"/>
    <property type="match status" value="1"/>
</dbReference>
<evidence type="ECO:0000313" key="6">
    <source>
        <dbReference type="Proteomes" id="UP001304419"/>
    </source>
</evidence>
<feature type="domain" description="J" evidence="2">
    <location>
        <begin position="134"/>
        <end position="193"/>
    </location>
</feature>
<evidence type="ECO:0000313" key="4">
    <source>
        <dbReference type="EMBL" id="WOX28797.1"/>
    </source>
</evidence>
<name>A0A8I2KNS4_9GAMM</name>
<accession>A0A8I2KNS4</accession>
<dbReference type="RefSeq" id="WP_193522571.1">
    <property type="nucleotide sequence ID" value="NZ_CBCSDF010000025.1"/>
</dbReference>
<sequence>MFNPLTDVIFRLICQNQSLKVHTIAAALMEQQQLPRLDEDENKNLFKRNFLIMNALYQLQQEVFAEGQYLHVEALNIYLAPQLDKHPLALDDPLRSYYLDWQHYETSSEEVSALLDNFWQQFTFSGARQQLAIKHDELNAIKTRWQLPEDYDRRMLSQCWRKLALTHHPDKSGDEETFKRLMNEYEMLKQALST</sequence>
<gene>
    <name evidence="3" type="ORF">F9Y85_22835</name>
    <name evidence="4" type="ORF">R5H13_00485</name>
</gene>
<evidence type="ECO:0000256" key="1">
    <source>
        <dbReference type="ARBA" id="ARBA00023186"/>
    </source>
</evidence>
<dbReference type="Pfam" id="PF12339">
    <property type="entry name" value="DNAJ_related"/>
    <property type="match status" value="1"/>
</dbReference>
<protein>
    <submittedName>
        <fullName evidence="4">DNA-J related domain-containing protein</fullName>
    </submittedName>
    <submittedName>
        <fullName evidence="3">Molecular chaperone DnaJ</fullName>
    </submittedName>
</protein>
<dbReference type="InterPro" id="IPR036869">
    <property type="entry name" value="J_dom_sf"/>
</dbReference>
<dbReference type="SUPFAM" id="SSF46565">
    <property type="entry name" value="Chaperone J-domain"/>
    <property type="match status" value="1"/>
</dbReference>
<evidence type="ECO:0000313" key="5">
    <source>
        <dbReference type="Proteomes" id="UP000646877"/>
    </source>
</evidence>
<evidence type="ECO:0000259" key="2">
    <source>
        <dbReference type="PROSITE" id="PS50076"/>
    </source>
</evidence>
<evidence type="ECO:0000313" key="3">
    <source>
        <dbReference type="EMBL" id="NLR24094.1"/>
    </source>
</evidence>
<dbReference type="AlphaFoldDB" id="A0A8I2KNS4"/>
<dbReference type="InterPro" id="IPR021059">
    <property type="entry name" value="DnaJ-related_N"/>
</dbReference>
<dbReference type="EMBL" id="WEIA01000023">
    <property type="protein sequence ID" value="NLR24094.1"/>
    <property type="molecule type" value="Genomic_DNA"/>
</dbReference>
<dbReference type="CDD" id="cd06257">
    <property type="entry name" value="DnaJ"/>
    <property type="match status" value="1"/>
</dbReference>
<keyword evidence="1" id="KW-0143">Chaperone</keyword>
<dbReference type="Proteomes" id="UP001304419">
    <property type="component" value="Chromosome 1"/>
</dbReference>
<keyword evidence="6" id="KW-1185">Reference proteome</keyword>
<reference evidence="3" key="1">
    <citation type="submission" date="2019-10" db="EMBL/GenBank/DDBJ databases">
        <authorList>
            <person name="Paulsen S."/>
        </authorList>
    </citation>
    <scope>NUCLEOTIDE SEQUENCE</scope>
    <source>
        <strain evidence="3">LMG 19692</strain>
    </source>
</reference>
<dbReference type="Proteomes" id="UP000646877">
    <property type="component" value="Unassembled WGS sequence"/>
</dbReference>
<proteinExistence type="predicted"/>
<dbReference type="EMBL" id="CP137578">
    <property type="protein sequence ID" value="WOX28797.1"/>
    <property type="molecule type" value="Genomic_DNA"/>
</dbReference>
<dbReference type="InterPro" id="IPR001623">
    <property type="entry name" value="DnaJ_domain"/>
</dbReference>
<organism evidence="3 5">
    <name type="scientific">Pseudoalteromonas maricaloris</name>
    <dbReference type="NCBI Taxonomy" id="184924"/>
    <lineage>
        <taxon>Bacteria</taxon>
        <taxon>Pseudomonadati</taxon>
        <taxon>Pseudomonadota</taxon>
        <taxon>Gammaproteobacteria</taxon>
        <taxon>Alteromonadales</taxon>
        <taxon>Pseudoalteromonadaceae</taxon>
        <taxon>Pseudoalteromonas</taxon>
    </lineage>
</organism>
<dbReference type="Gene3D" id="1.10.287.110">
    <property type="entry name" value="DnaJ domain"/>
    <property type="match status" value="1"/>
</dbReference>